<protein>
    <recommendedName>
        <fullName evidence="2">DNA-directed RNA polymerases I, II, and III subunit RPABC5</fullName>
    </recommendedName>
</protein>
<dbReference type="GO" id="GO:0003899">
    <property type="term" value="F:DNA-directed RNA polymerase activity"/>
    <property type="evidence" value="ECO:0007669"/>
    <property type="project" value="InterPro"/>
</dbReference>
<sequence>MLHLWKADLRSFSRVLRSISGFSKVIGNKWDTYLDLLQADYTEGDALDALGLVRYCCRRMLMTHVDLIEKLLNYNSTLSLYLSVHIFIHAHYNIGFVHCGLTKYFVTALEKTDTS</sequence>
<evidence type="ECO:0000256" key="4">
    <source>
        <dbReference type="ARBA" id="ARBA00022723"/>
    </source>
</evidence>
<evidence type="ECO:0000313" key="8">
    <source>
        <dbReference type="EMBL" id="KAF8390439.1"/>
    </source>
</evidence>
<comment type="subcellular location">
    <subcellularLocation>
        <location evidence="1">Nucleus</location>
    </subcellularLocation>
</comment>
<dbReference type="GO" id="GO:0003677">
    <property type="term" value="F:DNA binding"/>
    <property type="evidence" value="ECO:0007669"/>
    <property type="project" value="InterPro"/>
</dbReference>
<evidence type="ECO:0000313" key="9">
    <source>
        <dbReference type="Proteomes" id="UP000655225"/>
    </source>
</evidence>
<accession>A0A835D800</accession>
<dbReference type="Pfam" id="PF01194">
    <property type="entry name" value="RNA_pol_N"/>
    <property type="match status" value="1"/>
</dbReference>
<organism evidence="8 9">
    <name type="scientific">Tetracentron sinense</name>
    <name type="common">Spur-leaf</name>
    <dbReference type="NCBI Taxonomy" id="13715"/>
    <lineage>
        <taxon>Eukaryota</taxon>
        <taxon>Viridiplantae</taxon>
        <taxon>Streptophyta</taxon>
        <taxon>Embryophyta</taxon>
        <taxon>Tracheophyta</taxon>
        <taxon>Spermatophyta</taxon>
        <taxon>Magnoliopsida</taxon>
        <taxon>Trochodendrales</taxon>
        <taxon>Trochodendraceae</taxon>
        <taxon>Tetracentron</taxon>
    </lineage>
</organism>
<gene>
    <name evidence="8" type="ORF">HHK36_024965</name>
</gene>
<dbReference type="OrthoDB" id="10258858at2759"/>
<evidence type="ECO:0000256" key="1">
    <source>
        <dbReference type="ARBA" id="ARBA00004123"/>
    </source>
</evidence>
<dbReference type="GO" id="GO:0008270">
    <property type="term" value="F:zinc ion binding"/>
    <property type="evidence" value="ECO:0007669"/>
    <property type="project" value="TreeGrafter"/>
</dbReference>
<dbReference type="InterPro" id="IPR000268">
    <property type="entry name" value="RPABC5/Rpb10"/>
</dbReference>
<dbReference type="PANTHER" id="PTHR23431:SF3">
    <property type="entry name" value="DNA-DIRECTED RNA POLYMERASES I, II, AND III SUBUNIT RPABC5"/>
    <property type="match status" value="1"/>
</dbReference>
<keyword evidence="6" id="KW-0804">Transcription</keyword>
<dbReference type="Proteomes" id="UP000655225">
    <property type="component" value="Unassembled WGS sequence"/>
</dbReference>
<comment type="caution">
    <text evidence="8">The sequence shown here is derived from an EMBL/GenBank/DDBJ whole genome shotgun (WGS) entry which is preliminary data.</text>
</comment>
<dbReference type="GO" id="GO:0005736">
    <property type="term" value="C:RNA polymerase I complex"/>
    <property type="evidence" value="ECO:0007669"/>
    <property type="project" value="TreeGrafter"/>
</dbReference>
<dbReference type="SUPFAM" id="SSF46924">
    <property type="entry name" value="RNA polymerase subunit RPB10"/>
    <property type="match status" value="1"/>
</dbReference>
<keyword evidence="5" id="KW-0862">Zinc</keyword>
<dbReference type="InterPro" id="IPR023580">
    <property type="entry name" value="RNA_pol_su_RPB10"/>
</dbReference>
<dbReference type="PANTHER" id="PTHR23431">
    <property type="entry name" value="DNA-DIRECTED RNA POLYMERASES I, II, AND III SUBUNIT RPABC5 FAMILY MEMBER"/>
    <property type="match status" value="1"/>
</dbReference>
<dbReference type="AlphaFoldDB" id="A0A835D800"/>
<evidence type="ECO:0000256" key="6">
    <source>
        <dbReference type="ARBA" id="ARBA00023163"/>
    </source>
</evidence>
<keyword evidence="3" id="KW-0240">DNA-directed RNA polymerase</keyword>
<reference evidence="8 9" key="1">
    <citation type="submission" date="2020-04" db="EMBL/GenBank/DDBJ databases">
        <title>Plant Genome Project.</title>
        <authorList>
            <person name="Zhang R.-G."/>
        </authorList>
    </citation>
    <scope>NUCLEOTIDE SEQUENCE [LARGE SCALE GENOMIC DNA]</scope>
    <source>
        <strain evidence="8">YNK0</strain>
        <tissue evidence="8">Leaf</tissue>
    </source>
</reference>
<evidence type="ECO:0000256" key="5">
    <source>
        <dbReference type="ARBA" id="ARBA00022833"/>
    </source>
</evidence>
<dbReference type="GO" id="GO:0006366">
    <property type="term" value="P:transcription by RNA polymerase II"/>
    <property type="evidence" value="ECO:0007669"/>
    <property type="project" value="TreeGrafter"/>
</dbReference>
<evidence type="ECO:0000256" key="7">
    <source>
        <dbReference type="ARBA" id="ARBA00025720"/>
    </source>
</evidence>
<keyword evidence="9" id="KW-1185">Reference proteome</keyword>
<dbReference type="FunFam" id="1.10.10.60:FF:000024">
    <property type="entry name" value="DNA-directed RNA polymerases I, II, and III subunit"/>
    <property type="match status" value="1"/>
</dbReference>
<dbReference type="EMBL" id="JABCRI010000018">
    <property type="protein sequence ID" value="KAF8390439.1"/>
    <property type="molecule type" value="Genomic_DNA"/>
</dbReference>
<dbReference type="Gene3D" id="1.10.10.60">
    <property type="entry name" value="Homeodomain-like"/>
    <property type="match status" value="1"/>
</dbReference>
<dbReference type="GO" id="GO:0005665">
    <property type="term" value="C:RNA polymerase II, core complex"/>
    <property type="evidence" value="ECO:0007669"/>
    <property type="project" value="TreeGrafter"/>
</dbReference>
<dbReference type="GO" id="GO:0006360">
    <property type="term" value="P:transcription by RNA polymerase I"/>
    <property type="evidence" value="ECO:0007669"/>
    <property type="project" value="TreeGrafter"/>
</dbReference>
<comment type="similarity">
    <text evidence="7">Belongs to the archaeal Rpo10/eukaryotic RPB10 RNA polymerase subunit family.</text>
</comment>
<evidence type="ECO:0000256" key="3">
    <source>
        <dbReference type="ARBA" id="ARBA00022478"/>
    </source>
</evidence>
<name>A0A835D800_TETSI</name>
<keyword evidence="4" id="KW-0479">Metal-binding</keyword>
<dbReference type="GO" id="GO:0042797">
    <property type="term" value="P:tRNA transcription by RNA polymerase III"/>
    <property type="evidence" value="ECO:0007669"/>
    <property type="project" value="TreeGrafter"/>
</dbReference>
<evidence type="ECO:0000256" key="2">
    <source>
        <dbReference type="ARBA" id="ARBA00020813"/>
    </source>
</evidence>
<proteinExistence type="inferred from homology"/>
<dbReference type="GO" id="GO:0005666">
    <property type="term" value="C:RNA polymerase III complex"/>
    <property type="evidence" value="ECO:0007669"/>
    <property type="project" value="TreeGrafter"/>
</dbReference>